<dbReference type="HAMAP" id="MF_00376">
    <property type="entry name" value="Dephospho_CoA_kinase"/>
    <property type="match status" value="1"/>
</dbReference>
<comment type="pathway">
    <text evidence="5">Cofactor biosynthesis; coenzyme A biosynthesis; CoA from (R)-pantothenate: step 5/5.</text>
</comment>
<dbReference type="GO" id="GO:0005737">
    <property type="term" value="C:cytoplasm"/>
    <property type="evidence" value="ECO:0007669"/>
    <property type="project" value="UniProtKB-SubCell"/>
</dbReference>
<comment type="caution">
    <text evidence="7">The sequence shown here is derived from an EMBL/GenBank/DDBJ whole genome shotgun (WGS) entry which is preliminary data.</text>
</comment>
<dbReference type="STRING" id="447.Lboz_2225"/>
<dbReference type="GO" id="GO:0015937">
    <property type="term" value="P:coenzyme A biosynthetic process"/>
    <property type="evidence" value="ECO:0007669"/>
    <property type="project" value="UniProtKB-UniRule"/>
</dbReference>
<evidence type="ECO:0000256" key="1">
    <source>
        <dbReference type="ARBA" id="ARBA00009018"/>
    </source>
</evidence>
<keyword evidence="4 5" id="KW-0173">Coenzyme A biosynthesis</keyword>
<dbReference type="NCBIfam" id="TIGR00152">
    <property type="entry name" value="dephospho-CoA kinase"/>
    <property type="match status" value="1"/>
</dbReference>
<sequence>MAYCVGLTGDIASGKTTVAELFSGLGVDVIHADKISREITQKNKAAYKKIVAHYGLKVLKDDGELNRNKLREIIFSNHEERDWLERLLHPLIRKEIKKQVDASKTPYCMVEIPLLITKEAYPYINQILLIRAPTEIQISRLMQRDQCSKEQAQAILSIQPNTHLRLENADDIIVNDMEIVELTRRVNDLHSKYLRESQNL</sequence>
<dbReference type="UniPathway" id="UPA00241">
    <property type="reaction ID" value="UER00356"/>
</dbReference>
<dbReference type="OrthoDB" id="9812943at2"/>
<dbReference type="Pfam" id="PF01121">
    <property type="entry name" value="CoaE"/>
    <property type="match status" value="1"/>
</dbReference>
<keyword evidence="5 7" id="KW-0808">Transferase</keyword>
<dbReference type="InterPro" id="IPR027417">
    <property type="entry name" value="P-loop_NTPase"/>
</dbReference>
<keyword evidence="5" id="KW-0963">Cytoplasm</keyword>
<comment type="similarity">
    <text evidence="1 5">Belongs to the CoaE family.</text>
</comment>
<dbReference type="CDD" id="cd02022">
    <property type="entry name" value="DPCK"/>
    <property type="match status" value="1"/>
</dbReference>
<dbReference type="AlphaFoldDB" id="A0A0W0RR79"/>
<dbReference type="EC" id="2.7.1.24" evidence="5 6"/>
<evidence type="ECO:0000256" key="3">
    <source>
        <dbReference type="ARBA" id="ARBA00022840"/>
    </source>
</evidence>
<dbReference type="EMBL" id="LNXU01000019">
    <property type="protein sequence ID" value="KTC73579.1"/>
    <property type="molecule type" value="Genomic_DNA"/>
</dbReference>
<comment type="catalytic activity">
    <reaction evidence="5">
        <text>3'-dephospho-CoA + ATP = ADP + CoA + H(+)</text>
        <dbReference type="Rhea" id="RHEA:18245"/>
        <dbReference type="ChEBI" id="CHEBI:15378"/>
        <dbReference type="ChEBI" id="CHEBI:30616"/>
        <dbReference type="ChEBI" id="CHEBI:57287"/>
        <dbReference type="ChEBI" id="CHEBI:57328"/>
        <dbReference type="ChEBI" id="CHEBI:456216"/>
        <dbReference type="EC" id="2.7.1.24"/>
    </reaction>
</comment>
<keyword evidence="5 7" id="KW-0418">Kinase</keyword>
<keyword evidence="2 5" id="KW-0547">Nucleotide-binding</keyword>
<feature type="binding site" evidence="5">
    <location>
        <begin position="12"/>
        <end position="17"/>
    </location>
    <ligand>
        <name>ATP</name>
        <dbReference type="ChEBI" id="CHEBI:30616"/>
    </ligand>
</feature>
<comment type="subcellular location">
    <subcellularLocation>
        <location evidence="5">Cytoplasm</location>
    </subcellularLocation>
</comment>
<keyword evidence="3 5" id="KW-0067">ATP-binding</keyword>
<reference evidence="7 8" key="1">
    <citation type="submission" date="2015-11" db="EMBL/GenBank/DDBJ databases">
        <title>Genomic analysis of 38 Legionella species identifies large and diverse effector repertoires.</title>
        <authorList>
            <person name="Burstein D."/>
            <person name="Amaro F."/>
            <person name="Zusman T."/>
            <person name="Lifshitz Z."/>
            <person name="Cohen O."/>
            <person name="Gilbert J.A."/>
            <person name="Pupko T."/>
            <person name="Shuman H.A."/>
            <person name="Segal G."/>
        </authorList>
    </citation>
    <scope>NUCLEOTIDE SEQUENCE [LARGE SCALE GENOMIC DNA]</scope>
    <source>
        <strain evidence="7 8">WIGA</strain>
    </source>
</reference>
<dbReference type="SUPFAM" id="SSF52540">
    <property type="entry name" value="P-loop containing nucleoside triphosphate hydrolases"/>
    <property type="match status" value="1"/>
</dbReference>
<dbReference type="PATRIC" id="fig|447.4.peg.2359"/>
<evidence type="ECO:0000256" key="2">
    <source>
        <dbReference type="ARBA" id="ARBA00022741"/>
    </source>
</evidence>
<dbReference type="PANTHER" id="PTHR10695:SF46">
    <property type="entry name" value="BIFUNCTIONAL COENZYME A SYNTHASE-RELATED"/>
    <property type="match status" value="1"/>
</dbReference>
<evidence type="ECO:0000256" key="5">
    <source>
        <dbReference type="HAMAP-Rule" id="MF_00376"/>
    </source>
</evidence>
<gene>
    <name evidence="5 7" type="primary">coaE</name>
    <name evidence="7" type="ORF">Lboz_2225</name>
</gene>
<dbReference type="PANTHER" id="PTHR10695">
    <property type="entry name" value="DEPHOSPHO-COA KINASE-RELATED"/>
    <property type="match status" value="1"/>
</dbReference>
<evidence type="ECO:0000313" key="8">
    <source>
        <dbReference type="Proteomes" id="UP000054695"/>
    </source>
</evidence>
<dbReference type="GO" id="GO:0004140">
    <property type="term" value="F:dephospho-CoA kinase activity"/>
    <property type="evidence" value="ECO:0007669"/>
    <property type="project" value="UniProtKB-UniRule"/>
</dbReference>
<evidence type="ECO:0000313" key="7">
    <source>
        <dbReference type="EMBL" id="KTC73579.1"/>
    </source>
</evidence>
<evidence type="ECO:0000256" key="6">
    <source>
        <dbReference type="NCBIfam" id="TIGR00152"/>
    </source>
</evidence>
<proteinExistence type="inferred from homology"/>
<dbReference type="Gene3D" id="3.40.50.300">
    <property type="entry name" value="P-loop containing nucleotide triphosphate hydrolases"/>
    <property type="match status" value="1"/>
</dbReference>
<keyword evidence="8" id="KW-1185">Reference proteome</keyword>
<dbReference type="PROSITE" id="PS51219">
    <property type="entry name" value="DPCK"/>
    <property type="match status" value="1"/>
</dbReference>
<dbReference type="InterPro" id="IPR001977">
    <property type="entry name" value="Depp_CoAkinase"/>
</dbReference>
<name>A0A0W0RR79_LEGBO</name>
<accession>A0A0W0RR79</accession>
<protein>
    <recommendedName>
        <fullName evidence="5 6">Dephospho-CoA kinase</fullName>
        <ecNumber evidence="5 6">2.7.1.24</ecNumber>
    </recommendedName>
    <alternativeName>
        <fullName evidence="5">Dephosphocoenzyme A kinase</fullName>
    </alternativeName>
</protein>
<organism evidence="7 8">
    <name type="scientific">Legionella bozemanae</name>
    <name type="common">Fluoribacter bozemanae</name>
    <dbReference type="NCBI Taxonomy" id="447"/>
    <lineage>
        <taxon>Bacteria</taxon>
        <taxon>Pseudomonadati</taxon>
        <taxon>Pseudomonadota</taxon>
        <taxon>Gammaproteobacteria</taxon>
        <taxon>Legionellales</taxon>
        <taxon>Legionellaceae</taxon>
        <taxon>Legionella</taxon>
    </lineage>
</organism>
<dbReference type="Proteomes" id="UP000054695">
    <property type="component" value="Unassembled WGS sequence"/>
</dbReference>
<dbReference type="RefSeq" id="WP_058459829.1">
    <property type="nucleotide sequence ID" value="NZ_CAAAIY010000006.1"/>
</dbReference>
<comment type="function">
    <text evidence="5">Catalyzes the phosphorylation of the 3'-hydroxyl group of dephosphocoenzyme A to form coenzyme A.</text>
</comment>
<evidence type="ECO:0000256" key="4">
    <source>
        <dbReference type="ARBA" id="ARBA00022993"/>
    </source>
</evidence>
<dbReference type="GO" id="GO:0005524">
    <property type="term" value="F:ATP binding"/>
    <property type="evidence" value="ECO:0007669"/>
    <property type="project" value="UniProtKB-UniRule"/>
</dbReference>